<proteinExistence type="predicted"/>
<gene>
    <name evidence="2" type="ORF">DRE_06462</name>
</gene>
<name>W7HNV7_9PEZI</name>
<keyword evidence="3" id="KW-1185">Reference proteome</keyword>
<feature type="transmembrane region" description="Helical" evidence="1">
    <location>
        <begin position="6"/>
        <end position="31"/>
    </location>
</feature>
<accession>W7HNV7</accession>
<dbReference type="AlphaFoldDB" id="W7HNV7"/>
<feature type="transmembrane region" description="Helical" evidence="1">
    <location>
        <begin position="133"/>
        <end position="155"/>
    </location>
</feature>
<feature type="transmembrane region" description="Helical" evidence="1">
    <location>
        <begin position="93"/>
        <end position="113"/>
    </location>
</feature>
<dbReference type="EMBL" id="KI966434">
    <property type="protein sequence ID" value="EWC44824.1"/>
    <property type="molecule type" value="Genomic_DNA"/>
</dbReference>
<keyword evidence="1" id="KW-0472">Membrane</keyword>
<keyword evidence="1" id="KW-0812">Transmembrane</keyword>
<keyword evidence="1" id="KW-1133">Transmembrane helix</keyword>
<evidence type="ECO:0000256" key="1">
    <source>
        <dbReference type="SAM" id="Phobius"/>
    </source>
</evidence>
<dbReference type="HOGENOM" id="CLU_1240118_0_0_1"/>
<reference evidence="2 3" key="1">
    <citation type="submission" date="2013-05" db="EMBL/GenBank/DDBJ databases">
        <title>Drechslerella stenobrocha genome reveals carnivorous origination and mechanical trapping mechanism of predatory fungi.</title>
        <authorList>
            <person name="Liu X."/>
            <person name="Zhang W."/>
            <person name="Liu K."/>
        </authorList>
    </citation>
    <scope>NUCLEOTIDE SEQUENCE [LARGE SCALE GENOMIC DNA]</scope>
    <source>
        <strain evidence="2 3">248</strain>
    </source>
</reference>
<evidence type="ECO:0000313" key="2">
    <source>
        <dbReference type="EMBL" id="EWC44824.1"/>
    </source>
</evidence>
<sequence>MPTYTYTPPFVFTATHALGALSLTTLSGLMISSPRLYHKHIIRATNPSTTDLFISTQFTAATQDVLHNSIRSTGALLLGTTVGIFAARNSHPSSFTVLASVSAAVAAAHVVLLQDVLTSRVLRRAWLQETERVVKLGVVVGVNALTAGVSLWAALSFGGWPWAAEGGFFAPVAVHAAAVTGAGEELDLEGVVNVFVKGAVELAGGIGGVVQTLMAASASSSSS</sequence>
<evidence type="ECO:0000313" key="3">
    <source>
        <dbReference type="Proteomes" id="UP000024837"/>
    </source>
</evidence>
<organism evidence="2 3">
    <name type="scientific">Drechslerella stenobrocha 248</name>
    <dbReference type="NCBI Taxonomy" id="1043628"/>
    <lineage>
        <taxon>Eukaryota</taxon>
        <taxon>Fungi</taxon>
        <taxon>Dikarya</taxon>
        <taxon>Ascomycota</taxon>
        <taxon>Pezizomycotina</taxon>
        <taxon>Orbiliomycetes</taxon>
        <taxon>Orbiliales</taxon>
        <taxon>Orbiliaceae</taxon>
        <taxon>Drechslerella</taxon>
    </lineage>
</organism>
<protein>
    <submittedName>
        <fullName evidence="2">Uncharacterized protein</fullName>
    </submittedName>
</protein>
<dbReference type="Proteomes" id="UP000024837">
    <property type="component" value="Unassembled WGS sequence"/>
</dbReference>
<dbReference type="OrthoDB" id="5417160at2759"/>
<feature type="transmembrane region" description="Helical" evidence="1">
    <location>
        <begin position="70"/>
        <end position="87"/>
    </location>
</feature>